<keyword evidence="2" id="KW-1185">Reference proteome</keyword>
<dbReference type="STRING" id="1280514.AXFE_33480"/>
<evidence type="ECO:0000313" key="1">
    <source>
        <dbReference type="EMBL" id="KJF15806.1"/>
    </source>
</evidence>
<dbReference type="Proteomes" id="UP000032360">
    <property type="component" value="Unassembled WGS sequence"/>
</dbReference>
<dbReference type="AlphaFoldDB" id="A0A0D8HFH2"/>
<comment type="caution">
    <text evidence="1">The sequence shown here is derived from an EMBL/GenBank/DDBJ whole genome shotgun (WGS) entry which is preliminary data.</text>
</comment>
<reference evidence="1 2" key="1">
    <citation type="submission" date="2015-01" db="EMBL/GenBank/DDBJ databases">
        <title>Draft genome of the acidophilic iron oxidizer Acidithrix ferrooxidans strain Py-F3.</title>
        <authorList>
            <person name="Poehlein A."/>
            <person name="Eisen S."/>
            <person name="Schloemann M."/>
            <person name="Johnson B.D."/>
            <person name="Daniel R."/>
            <person name="Muehling M."/>
        </authorList>
    </citation>
    <scope>NUCLEOTIDE SEQUENCE [LARGE SCALE GENOMIC DNA]</scope>
    <source>
        <strain evidence="1 2">Py-F3</strain>
    </source>
</reference>
<evidence type="ECO:0000313" key="2">
    <source>
        <dbReference type="Proteomes" id="UP000032360"/>
    </source>
</evidence>
<dbReference type="EMBL" id="JXYS01000119">
    <property type="protein sequence ID" value="KJF15806.1"/>
    <property type="molecule type" value="Genomic_DNA"/>
</dbReference>
<name>A0A0D8HFH2_9ACTN</name>
<accession>A0A0D8HFH2</accession>
<sequence>MRRRRVIRGWWHRRFLATENGEQTNDESTTTPRAQVLRRHRDVPPVPFSDGQVSASDGDLIPIGPVGMWGSQEVFLVGVSLCHQGPPRRGKSMVTLLSDETRKLDGRIDEADEQ</sequence>
<proteinExistence type="predicted"/>
<organism evidence="1 2">
    <name type="scientific">Acidithrix ferrooxidans</name>
    <dbReference type="NCBI Taxonomy" id="1280514"/>
    <lineage>
        <taxon>Bacteria</taxon>
        <taxon>Bacillati</taxon>
        <taxon>Actinomycetota</taxon>
        <taxon>Acidimicrobiia</taxon>
        <taxon>Acidimicrobiales</taxon>
        <taxon>Acidimicrobiaceae</taxon>
        <taxon>Acidithrix</taxon>
    </lineage>
</organism>
<protein>
    <submittedName>
        <fullName evidence="1">Uncharacterized protein</fullName>
    </submittedName>
</protein>
<gene>
    <name evidence="1" type="ORF">AXFE_33480</name>
</gene>